<evidence type="ECO:0000259" key="6">
    <source>
        <dbReference type="PROSITE" id="PS50966"/>
    </source>
</evidence>
<feature type="domain" description="SWIM-type" evidence="6">
    <location>
        <begin position="198"/>
        <end position="230"/>
    </location>
</feature>
<evidence type="ECO:0000313" key="7">
    <source>
        <dbReference type="EMBL" id="KAK2652989.1"/>
    </source>
</evidence>
<evidence type="ECO:0000256" key="3">
    <source>
        <dbReference type="ARBA" id="ARBA00022833"/>
    </source>
</evidence>
<keyword evidence="2 4" id="KW-0863">Zinc-finger</keyword>
<dbReference type="InterPro" id="IPR018289">
    <property type="entry name" value="MULE_transposase_dom"/>
</dbReference>
<name>A0AAE0CJ27_9ROSI</name>
<dbReference type="SMART" id="SM00575">
    <property type="entry name" value="ZnF_PMZ"/>
    <property type="match status" value="1"/>
</dbReference>
<dbReference type="EMBL" id="JANJYI010000004">
    <property type="protein sequence ID" value="KAK2652989.1"/>
    <property type="molecule type" value="Genomic_DNA"/>
</dbReference>
<dbReference type="GO" id="GO:0008270">
    <property type="term" value="F:zinc ion binding"/>
    <property type="evidence" value="ECO:0007669"/>
    <property type="project" value="UniProtKB-KW"/>
</dbReference>
<dbReference type="PANTHER" id="PTHR31973">
    <property type="entry name" value="POLYPROTEIN, PUTATIVE-RELATED"/>
    <property type="match status" value="1"/>
</dbReference>
<keyword evidence="1" id="KW-0479">Metal-binding</keyword>
<evidence type="ECO:0000256" key="1">
    <source>
        <dbReference type="ARBA" id="ARBA00022723"/>
    </source>
</evidence>
<evidence type="ECO:0000313" key="8">
    <source>
        <dbReference type="Proteomes" id="UP001280121"/>
    </source>
</evidence>
<dbReference type="Proteomes" id="UP001280121">
    <property type="component" value="Unassembled WGS sequence"/>
</dbReference>
<sequence length="295" mass="33018">MERGQKGAMDIFSIKVLFGNEMLDVDSELEPDKVKIARLMKVNPFKKLVGGEIKFHVGCRPFIGVDGCHLKDAFGGVLLSAIILGANSGLFPLAVCICEKKNQTSWEWFLNNLKIHLKYPKSGNLTFMSDRQKSYCARHIFANFRLTYKGEHYKKLFWRATRSCNVFDFNEAMNEIGAIDPAANWNGEYELLGPTGRYGVKLMEYSCQCGYYQMSGIPCTHAMDAISHYCGRPKTQRKREPNEPPKGGRSGTIVCKIVQNLATTTGPITPTQSSSQPSTSQPHTTQSQPHSQVHN</sequence>
<evidence type="ECO:0000256" key="2">
    <source>
        <dbReference type="ARBA" id="ARBA00022771"/>
    </source>
</evidence>
<keyword evidence="8" id="KW-1185">Reference proteome</keyword>
<accession>A0AAE0CJ27</accession>
<evidence type="ECO:0000256" key="4">
    <source>
        <dbReference type="PROSITE-ProRule" id="PRU00325"/>
    </source>
</evidence>
<dbReference type="InterPro" id="IPR006564">
    <property type="entry name" value="Znf_PMZ"/>
</dbReference>
<gene>
    <name evidence="7" type="ORF">Ddye_012845</name>
</gene>
<comment type="caution">
    <text evidence="7">The sequence shown here is derived from an EMBL/GenBank/DDBJ whole genome shotgun (WGS) entry which is preliminary data.</text>
</comment>
<feature type="region of interest" description="Disordered" evidence="5">
    <location>
        <begin position="265"/>
        <end position="295"/>
    </location>
</feature>
<keyword evidence="3" id="KW-0862">Zinc</keyword>
<dbReference type="PANTHER" id="PTHR31973:SF187">
    <property type="entry name" value="MUTATOR TRANSPOSASE MUDRA PROTEIN"/>
    <property type="match status" value="1"/>
</dbReference>
<feature type="region of interest" description="Disordered" evidence="5">
    <location>
        <begin position="232"/>
        <end position="252"/>
    </location>
</feature>
<evidence type="ECO:0000256" key="5">
    <source>
        <dbReference type="SAM" id="MobiDB-lite"/>
    </source>
</evidence>
<dbReference type="Pfam" id="PF04434">
    <property type="entry name" value="SWIM"/>
    <property type="match status" value="1"/>
</dbReference>
<dbReference type="AlphaFoldDB" id="A0AAE0CJ27"/>
<dbReference type="InterPro" id="IPR007527">
    <property type="entry name" value="Znf_SWIM"/>
</dbReference>
<protein>
    <recommendedName>
        <fullName evidence="6">SWIM-type domain-containing protein</fullName>
    </recommendedName>
</protein>
<dbReference type="PROSITE" id="PS50966">
    <property type="entry name" value="ZF_SWIM"/>
    <property type="match status" value="1"/>
</dbReference>
<reference evidence="7" key="1">
    <citation type="journal article" date="2023" name="Plant J.">
        <title>Genome sequences and population genomics provide insights into the demographic history, inbreeding, and mutation load of two 'living fossil' tree species of Dipteronia.</title>
        <authorList>
            <person name="Feng Y."/>
            <person name="Comes H.P."/>
            <person name="Chen J."/>
            <person name="Zhu S."/>
            <person name="Lu R."/>
            <person name="Zhang X."/>
            <person name="Li P."/>
            <person name="Qiu J."/>
            <person name="Olsen K.M."/>
            <person name="Qiu Y."/>
        </authorList>
    </citation>
    <scope>NUCLEOTIDE SEQUENCE</scope>
    <source>
        <strain evidence="7">KIB01</strain>
    </source>
</reference>
<organism evidence="7 8">
    <name type="scientific">Dipteronia dyeriana</name>
    <dbReference type="NCBI Taxonomy" id="168575"/>
    <lineage>
        <taxon>Eukaryota</taxon>
        <taxon>Viridiplantae</taxon>
        <taxon>Streptophyta</taxon>
        <taxon>Embryophyta</taxon>
        <taxon>Tracheophyta</taxon>
        <taxon>Spermatophyta</taxon>
        <taxon>Magnoliopsida</taxon>
        <taxon>eudicotyledons</taxon>
        <taxon>Gunneridae</taxon>
        <taxon>Pentapetalae</taxon>
        <taxon>rosids</taxon>
        <taxon>malvids</taxon>
        <taxon>Sapindales</taxon>
        <taxon>Sapindaceae</taxon>
        <taxon>Hippocastanoideae</taxon>
        <taxon>Acereae</taxon>
        <taxon>Dipteronia</taxon>
    </lineage>
</organism>
<proteinExistence type="predicted"/>
<dbReference type="Pfam" id="PF10551">
    <property type="entry name" value="MULE"/>
    <property type="match status" value="1"/>
</dbReference>